<protein>
    <submittedName>
        <fullName evidence="1">Uncharacterized protein</fullName>
    </submittedName>
</protein>
<dbReference type="AlphaFoldDB" id="A0A6V7Y3S7"/>
<evidence type="ECO:0000313" key="1">
    <source>
        <dbReference type="EMBL" id="CAD2206320.1"/>
    </source>
</evidence>
<evidence type="ECO:0000313" key="2">
    <source>
        <dbReference type="Proteomes" id="UP000580250"/>
    </source>
</evidence>
<reference evidence="1 2" key="1">
    <citation type="submission" date="2020-08" db="EMBL/GenBank/DDBJ databases">
        <authorList>
            <person name="Koutsovoulos G."/>
            <person name="Danchin GJ E."/>
        </authorList>
    </citation>
    <scope>NUCLEOTIDE SEQUENCE [LARGE SCALE GENOMIC DNA]</scope>
</reference>
<comment type="caution">
    <text evidence="1">The sequence shown here is derived from an EMBL/GenBank/DDBJ whole genome shotgun (WGS) entry which is preliminary data.</text>
</comment>
<dbReference type="Proteomes" id="UP000580250">
    <property type="component" value="Unassembled WGS sequence"/>
</dbReference>
<sequence>MVLKKRSRPMTTRQFAAGPHHILTPTVQPTPLVVDCRKKRTPGTEMKLFSSSRKEATLEKMSKLVAKEAHHSSL</sequence>
<gene>
    <name evidence="1" type="ORF">MENT_LOCUS60190</name>
</gene>
<accession>A0A6V7Y3S7</accession>
<dbReference type="EMBL" id="CAJEWN010003051">
    <property type="protein sequence ID" value="CAD2206320.1"/>
    <property type="molecule type" value="Genomic_DNA"/>
</dbReference>
<organism evidence="1 2">
    <name type="scientific">Meloidogyne enterolobii</name>
    <name type="common">Root-knot nematode worm</name>
    <name type="synonym">Meloidogyne mayaguensis</name>
    <dbReference type="NCBI Taxonomy" id="390850"/>
    <lineage>
        <taxon>Eukaryota</taxon>
        <taxon>Metazoa</taxon>
        <taxon>Ecdysozoa</taxon>
        <taxon>Nematoda</taxon>
        <taxon>Chromadorea</taxon>
        <taxon>Rhabditida</taxon>
        <taxon>Tylenchina</taxon>
        <taxon>Tylenchomorpha</taxon>
        <taxon>Tylenchoidea</taxon>
        <taxon>Meloidogynidae</taxon>
        <taxon>Meloidogyninae</taxon>
        <taxon>Meloidogyne</taxon>
    </lineage>
</organism>
<name>A0A6V7Y3S7_MELEN</name>
<proteinExistence type="predicted"/>